<evidence type="ECO:0000313" key="3">
    <source>
        <dbReference type="Proteomes" id="UP000323597"/>
    </source>
</evidence>
<dbReference type="EMBL" id="CM017645">
    <property type="protein sequence ID" value="TYJ13764.1"/>
    <property type="molecule type" value="Genomic_DNA"/>
</dbReference>
<sequence>MSVKMRTTRTWTERPYEASLFPGIGFGLFLRSLSGRRRRPPSGGARAISEIPLWKS</sequence>
<evidence type="ECO:0000313" key="2">
    <source>
        <dbReference type="EMBL" id="TYJ13764.1"/>
    </source>
</evidence>
<dbReference type="PANTHER" id="PTHR48245">
    <property type="match status" value="1"/>
</dbReference>
<proteinExistence type="predicted"/>
<dbReference type="Proteomes" id="UP000323597">
    <property type="component" value="Chromosome A10"/>
</dbReference>
<name>A0A5D2XII5_GOSMU</name>
<organism evidence="2 3">
    <name type="scientific">Gossypium mustelinum</name>
    <name type="common">Cotton</name>
    <name type="synonym">Gossypium caicoense</name>
    <dbReference type="NCBI Taxonomy" id="34275"/>
    <lineage>
        <taxon>Eukaryota</taxon>
        <taxon>Viridiplantae</taxon>
        <taxon>Streptophyta</taxon>
        <taxon>Embryophyta</taxon>
        <taxon>Tracheophyta</taxon>
        <taxon>Spermatophyta</taxon>
        <taxon>Magnoliopsida</taxon>
        <taxon>eudicotyledons</taxon>
        <taxon>Gunneridae</taxon>
        <taxon>Pentapetalae</taxon>
        <taxon>rosids</taxon>
        <taxon>malvids</taxon>
        <taxon>Malvales</taxon>
        <taxon>Malvaceae</taxon>
        <taxon>Malvoideae</taxon>
        <taxon>Gossypium</taxon>
    </lineage>
</organism>
<accession>A0A5D2XII5</accession>
<feature type="region of interest" description="Disordered" evidence="1">
    <location>
        <begin position="36"/>
        <end position="56"/>
    </location>
</feature>
<dbReference type="PANTHER" id="PTHR48245:SF1">
    <property type="match status" value="1"/>
</dbReference>
<evidence type="ECO:0000256" key="1">
    <source>
        <dbReference type="SAM" id="MobiDB-lite"/>
    </source>
</evidence>
<dbReference type="AlphaFoldDB" id="A0A5D2XII5"/>
<reference evidence="2 3" key="1">
    <citation type="submission" date="2019-07" db="EMBL/GenBank/DDBJ databases">
        <title>WGS assembly of Gossypium mustelinum.</title>
        <authorList>
            <person name="Chen Z.J."/>
            <person name="Sreedasyam A."/>
            <person name="Ando A."/>
            <person name="Song Q."/>
            <person name="De L."/>
            <person name="Hulse-Kemp A."/>
            <person name="Ding M."/>
            <person name="Ye W."/>
            <person name="Kirkbride R."/>
            <person name="Jenkins J."/>
            <person name="Plott C."/>
            <person name="Lovell J."/>
            <person name="Lin Y.-M."/>
            <person name="Vaughn R."/>
            <person name="Liu B."/>
            <person name="Li W."/>
            <person name="Simpson S."/>
            <person name="Scheffler B."/>
            <person name="Saski C."/>
            <person name="Grover C."/>
            <person name="Hu G."/>
            <person name="Conover J."/>
            <person name="Carlson J."/>
            <person name="Shu S."/>
            <person name="Boston L."/>
            <person name="Williams M."/>
            <person name="Peterson D."/>
            <person name="Mcgee K."/>
            <person name="Jones D."/>
            <person name="Wendel J."/>
            <person name="Stelly D."/>
            <person name="Grimwood J."/>
            <person name="Schmutz J."/>
        </authorList>
    </citation>
    <scope>NUCLEOTIDE SEQUENCE [LARGE SCALE GENOMIC DNA]</scope>
    <source>
        <strain evidence="2">1408120.09</strain>
    </source>
</reference>
<protein>
    <submittedName>
        <fullName evidence="2">Uncharacterized protein</fullName>
    </submittedName>
</protein>
<gene>
    <name evidence="2" type="ORF">E1A91_A10G072400v1</name>
</gene>
<keyword evidence="3" id="KW-1185">Reference proteome</keyword>